<evidence type="ECO:0000256" key="4">
    <source>
        <dbReference type="ARBA" id="ARBA00022989"/>
    </source>
</evidence>
<feature type="transmembrane region" description="Helical" evidence="6">
    <location>
        <begin position="164"/>
        <end position="184"/>
    </location>
</feature>
<dbReference type="CDD" id="cd01949">
    <property type="entry name" value="GGDEF"/>
    <property type="match status" value="1"/>
</dbReference>
<organism evidence="8 9">
    <name type="scientific">Planococcus shixiaomingii</name>
    <dbReference type="NCBI Taxonomy" id="3058393"/>
    <lineage>
        <taxon>Bacteria</taxon>
        <taxon>Bacillati</taxon>
        <taxon>Bacillota</taxon>
        <taxon>Bacilli</taxon>
        <taxon>Bacillales</taxon>
        <taxon>Caryophanaceae</taxon>
        <taxon>Planococcus</taxon>
    </lineage>
</organism>
<keyword evidence="3 6" id="KW-0812">Transmembrane</keyword>
<dbReference type="Gene3D" id="3.30.70.270">
    <property type="match status" value="1"/>
</dbReference>
<comment type="caution">
    <text evidence="8">The sequence shown here is derived from an EMBL/GenBank/DDBJ whole genome shotgun (WGS) entry which is preliminary data.</text>
</comment>
<dbReference type="Pfam" id="PF07694">
    <property type="entry name" value="5TM-5TMR_LYT"/>
    <property type="match status" value="1"/>
</dbReference>
<evidence type="ECO:0000313" key="9">
    <source>
        <dbReference type="Proteomes" id="UP001172055"/>
    </source>
</evidence>
<dbReference type="EC" id="2.7.7.65" evidence="8"/>
<evidence type="ECO:0000313" key="8">
    <source>
        <dbReference type="EMBL" id="MDN7243064.1"/>
    </source>
</evidence>
<evidence type="ECO:0000256" key="1">
    <source>
        <dbReference type="ARBA" id="ARBA00004651"/>
    </source>
</evidence>
<reference evidence="8 9" key="1">
    <citation type="submission" date="2023-06" db="EMBL/GenBank/DDBJ databases">
        <title>Novel species in genus Planococcus.</title>
        <authorList>
            <person name="Ning S."/>
        </authorList>
    </citation>
    <scope>NUCLEOTIDE SEQUENCE [LARGE SCALE GENOMIC DNA]</scope>
    <source>
        <strain evidence="8 9">N028</strain>
    </source>
</reference>
<dbReference type="InterPro" id="IPR011620">
    <property type="entry name" value="Sig_transdc_His_kinase_LytS_TM"/>
</dbReference>
<feature type="transmembrane region" description="Helical" evidence="6">
    <location>
        <begin position="38"/>
        <end position="59"/>
    </location>
</feature>
<dbReference type="PROSITE" id="PS50887">
    <property type="entry name" value="GGDEF"/>
    <property type="match status" value="1"/>
</dbReference>
<gene>
    <name evidence="8" type="ORF">QWY14_14770</name>
</gene>
<feature type="domain" description="GGDEF" evidence="7">
    <location>
        <begin position="227"/>
        <end position="362"/>
    </location>
</feature>
<accession>A0ABT8N5Q8</accession>
<feature type="transmembrane region" description="Helical" evidence="6">
    <location>
        <begin position="71"/>
        <end position="95"/>
    </location>
</feature>
<dbReference type="RefSeq" id="WP_301724622.1">
    <property type="nucleotide sequence ID" value="NZ_JAUJWV010000003.1"/>
</dbReference>
<dbReference type="PANTHER" id="PTHR45138">
    <property type="entry name" value="REGULATORY COMPONENTS OF SENSORY TRANSDUCTION SYSTEM"/>
    <property type="match status" value="1"/>
</dbReference>
<dbReference type="InterPro" id="IPR050469">
    <property type="entry name" value="Diguanylate_Cyclase"/>
</dbReference>
<evidence type="ECO:0000256" key="3">
    <source>
        <dbReference type="ARBA" id="ARBA00022692"/>
    </source>
</evidence>
<comment type="subcellular location">
    <subcellularLocation>
        <location evidence="1">Cell membrane</location>
        <topology evidence="1">Multi-pass membrane protein</topology>
    </subcellularLocation>
</comment>
<dbReference type="Proteomes" id="UP001172055">
    <property type="component" value="Unassembled WGS sequence"/>
</dbReference>
<evidence type="ECO:0000259" key="7">
    <source>
        <dbReference type="PROSITE" id="PS50887"/>
    </source>
</evidence>
<protein>
    <submittedName>
        <fullName evidence="8">Diguanylate cyclase</fullName>
        <ecNumber evidence="8">2.7.7.65</ecNumber>
    </submittedName>
</protein>
<dbReference type="InterPro" id="IPR043128">
    <property type="entry name" value="Rev_trsase/Diguanyl_cyclase"/>
</dbReference>
<evidence type="ECO:0000256" key="6">
    <source>
        <dbReference type="SAM" id="Phobius"/>
    </source>
</evidence>
<evidence type="ECO:0000256" key="2">
    <source>
        <dbReference type="ARBA" id="ARBA00022475"/>
    </source>
</evidence>
<name>A0ABT8N5Q8_9BACL</name>
<keyword evidence="8" id="KW-0548">Nucleotidyltransferase</keyword>
<keyword evidence="5 6" id="KW-0472">Membrane</keyword>
<keyword evidence="9" id="KW-1185">Reference proteome</keyword>
<dbReference type="InterPro" id="IPR000160">
    <property type="entry name" value="GGDEF_dom"/>
</dbReference>
<keyword evidence="2" id="KW-1003">Cell membrane</keyword>
<keyword evidence="4 6" id="KW-1133">Transmembrane helix</keyword>
<dbReference type="PANTHER" id="PTHR45138:SF9">
    <property type="entry name" value="DIGUANYLATE CYCLASE DGCM-RELATED"/>
    <property type="match status" value="1"/>
</dbReference>
<dbReference type="InterPro" id="IPR029787">
    <property type="entry name" value="Nucleotide_cyclase"/>
</dbReference>
<dbReference type="SMART" id="SM00267">
    <property type="entry name" value="GGDEF"/>
    <property type="match status" value="1"/>
</dbReference>
<dbReference type="EMBL" id="JAUJWV010000003">
    <property type="protein sequence ID" value="MDN7243064.1"/>
    <property type="molecule type" value="Genomic_DNA"/>
</dbReference>
<dbReference type="SUPFAM" id="SSF55073">
    <property type="entry name" value="Nucleotide cyclase"/>
    <property type="match status" value="1"/>
</dbReference>
<proteinExistence type="predicted"/>
<feature type="transmembrane region" description="Helical" evidence="6">
    <location>
        <begin position="5"/>
        <end position="23"/>
    </location>
</feature>
<dbReference type="GO" id="GO:0052621">
    <property type="term" value="F:diguanylate cyclase activity"/>
    <property type="evidence" value="ECO:0007669"/>
    <property type="project" value="UniProtKB-EC"/>
</dbReference>
<feature type="transmembrane region" description="Helical" evidence="6">
    <location>
        <begin position="107"/>
        <end position="124"/>
    </location>
</feature>
<evidence type="ECO:0000256" key="5">
    <source>
        <dbReference type="ARBA" id="ARBA00023136"/>
    </source>
</evidence>
<dbReference type="Pfam" id="PF00990">
    <property type="entry name" value="GGDEF"/>
    <property type="match status" value="1"/>
</dbReference>
<dbReference type="NCBIfam" id="TIGR00254">
    <property type="entry name" value="GGDEF"/>
    <property type="match status" value="1"/>
</dbReference>
<sequence length="368" mass="41661">MDTLLFFFLENMALIIALMYMALRLKESLSLEMKNSSLLVAGYAVFINFLTFSVMYNPFMHEGMRIDLREVPLFFISYVGGWKVGVLSSIIPAVYRIYLGGPTVLEGTLQSIVLPVVIGALFHAKMSSTPALVLINLKRMMTGFVLFELIKTIALLLSTPITPFIAIVMFIFAIIAVLSMALMLNEENRNLLLRKELELLSNQDPMTHLPNIRFFKNRVKNLLMEKVPVSIVMFDVDYFKTYNDTHGHQKGDEVLRTLGQLLKEAAGKDDVIARYGGEEFIICYSGISSTDNVKAVAERFRKQVQDYPFEGEEKQPEGDLTISLGASFSEDNKTLEQIIEEADQAMYHSKKTGRNRVTIWNEEKIAHG</sequence>
<keyword evidence="8" id="KW-0808">Transferase</keyword>